<dbReference type="Proteomes" id="UP000277580">
    <property type="component" value="Unassembled WGS sequence"/>
</dbReference>
<dbReference type="EMBL" id="ML119309">
    <property type="protein sequence ID" value="RPB06502.1"/>
    <property type="molecule type" value="Genomic_DNA"/>
</dbReference>
<accession>A0A3N4KAY8</accession>
<proteinExistence type="predicted"/>
<evidence type="ECO:0000313" key="1">
    <source>
        <dbReference type="EMBL" id="RPB06502.1"/>
    </source>
</evidence>
<evidence type="ECO:0000313" key="2">
    <source>
        <dbReference type="Proteomes" id="UP000277580"/>
    </source>
</evidence>
<dbReference type="OrthoDB" id="5421978at2759"/>
<gene>
    <name evidence="1" type="ORF">P167DRAFT_610048</name>
</gene>
<name>A0A3N4KAY8_9PEZI</name>
<keyword evidence="2" id="KW-1185">Reference proteome</keyword>
<protein>
    <submittedName>
        <fullName evidence="1">Uncharacterized protein</fullName>
    </submittedName>
</protein>
<organism evidence="1 2">
    <name type="scientific">Morchella conica CCBAS932</name>
    <dbReference type="NCBI Taxonomy" id="1392247"/>
    <lineage>
        <taxon>Eukaryota</taxon>
        <taxon>Fungi</taxon>
        <taxon>Dikarya</taxon>
        <taxon>Ascomycota</taxon>
        <taxon>Pezizomycotina</taxon>
        <taxon>Pezizomycetes</taxon>
        <taxon>Pezizales</taxon>
        <taxon>Morchellaceae</taxon>
        <taxon>Morchella</taxon>
    </lineage>
</organism>
<dbReference type="InParanoid" id="A0A3N4KAY8"/>
<reference evidence="1 2" key="1">
    <citation type="journal article" date="2018" name="Nat. Ecol. Evol.">
        <title>Pezizomycetes genomes reveal the molecular basis of ectomycorrhizal truffle lifestyle.</title>
        <authorList>
            <person name="Murat C."/>
            <person name="Payen T."/>
            <person name="Noel B."/>
            <person name="Kuo A."/>
            <person name="Morin E."/>
            <person name="Chen J."/>
            <person name="Kohler A."/>
            <person name="Krizsan K."/>
            <person name="Balestrini R."/>
            <person name="Da Silva C."/>
            <person name="Montanini B."/>
            <person name="Hainaut M."/>
            <person name="Levati E."/>
            <person name="Barry K.W."/>
            <person name="Belfiori B."/>
            <person name="Cichocki N."/>
            <person name="Clum A."/>
            <person name="Dockter R.B."/>
            <person name="Fauchery L."/>
            <person name="Guy J."/>
            <person name="Iotti M."/>
            <person name="Le Tacon F."/>
            <person name="Lindquist E.A."/>
            <person name="Lipzen A."/>
            <person name="Malagnac F."/>
            <person name="Mello A."/>
            <person name="Molinier V."/>
            <person name="Miyauchi S."/>
            <person name="Poulain J."/>
            <person name="Riccioni C."/>
            <person name="Rubini A."/>
            <person name="Sitrit Y."/>
            <person name="Splivallo R."/>
            <person name="Traeger S."/>
            <person name="Wang M."/>
            <person name="Zifcakova L."/>
            <person name="Wipf D."/>
            <person name="Zambonelli A."/>
            <person name="Paolocci F."/>
            <person name="Nowrousian M."/>
            <person name="Ottonello S."/>
            <person name="Baldrian P."/>
            <person name="Spatafora J.W."/>
            <person name="Henrissat B."/>
            <person name="Nagy L.G."/>
            <person name="Aury J.M."/>
            <person name="Wincker P."/>
            <person name="Grigoriev I.V."/>
            <person name="Bonfante P."/>
            <person name="Martin F.M."/>
        </authorList>
    </citation>
    <scope>NUCLEOTIDE SEQUENCE [LARGE SCALE GENOMIC DNA]</scope>
    <source>
        <strain evidence="1 2">CCBAS932</strain>
    </source>
</reference>
<sequence>MNSTSTYDIGTEDAMRALERIIAPVASDPAAQPETGFTSLSGGIRYRAHWYCGRCGFGPHDPNLHGICIECGAVPS</sequence>
<dbReference type="AlphaFoldDB" id="A0A3N4KAY8"/>